<reference evidence="2 3" key="1">
    <citation type="submission" date="2024-01" db="EMBL/GenBank/DDBJ databases">
        <title>The complete chloroplast genome sequence of Lithospermum erythrorhizon: insights into the phylogenetic relationship among Boraginaceae species and the maternal lineages of purple gromwells.</title>
        <authorList>
            <person name="Okada T."/>
            <person name="Watanabe K."/>
        </authorList>
    </citation>
    <scope>NUCLEOTIDE SEQUENCE [LARGE SCALE GENOMIC DNA]</scope>
</reference>
<keyword evidence="3" id="KW-1185">Reference proteome</keyword>
<gene>
    <name evidence="2" type="ORF">LIER_40407</name>
</gene>
<accession>A0AAV3QX54</accession>
<organism evidence="2 3">
    <name type="scientific">Lithospermum erythrorhizon</name>
    <name type="common">Purple gromwell</name>
    <name type="synonym">Lithospermum officinale var. erythrorhizon</name>
    <dbReference type="NCBI Taxonomy" id="34254"/>
    <lineage>
        <taxon>Eukaryota</taxon>
        <taxon>Viridiplantae</taxon>
        <taxon>Streptophyta</taxon>
        <taxon>Embryophyta</taxon>
        <taxon>Tracheophyta</taxon>
        <taxon>Spermatophyta</taxon>
        <taxon>Magnoliopsida</taxon>
        <taxon>eudicotyledons</taxon>
        <taxon>Gunneridae</taxon>
        <taxon>Pentapetalae</taxon>
        <taxon>asterids</taxon>
        <taxon>lamiids</taxon>
        <taxon>Boraginales</taxon>
        <taxon>Boraginaceae</taxon>
        <taxon>Boraginoideae</taxon>
        <taxon>Lithospermeae</taxon>
        <taxon>Lithospermum</taxon>
    </lineage>
</organism>
<comment type="caution">
    <text evidence="2">The sequence shown here is derived from an EMBL/GenBank/DDBJ whole genome shotgun (WGS) entry which is preliminary data.</text>
</comment>
<feature type="region of interest" description="Disordered" evidence="1">
    <location>
        <begin position="204"/>
        <end position="226"/>
    </location>
</feature>
<dbReference type="Gene3D" id="3.30.420.10">
    <property type="entry name" value="Ribonuclease H-like superfamily/Ribonuclease H"/>
    <property type="match status" value="1"/>
</dbReference>
<evidence type="ECO:0000313" key="3">
    <source>
        <dbReference type="Proteomes" id="UP001454036"/>
    </source>
</evidence>
<dbReference type="PANTHER" id="PTHR42648:SF26">
    <property type="entry name" value="INTEGRASE CATALYTIC DOMAIN-CONTAINING PROTEIN"/>
    <property type="match status" value="1"/>
</dbReference>
<feature type="compositionally biased region" description="Polar residues" evidence="1">
    <location>
        <begin position="204"/>
        <end position="215"/>
    </location>
</feature>
<protein>
    <recommendedName>
        <fullName evidence="4">Mitochondrial protein</fullName>
    </recommendedName>
</protein>
<dbReference type="InterPro" id="IPR039537">
    <property type="entry name" value="Retrotran_Ty1/copia-like"/>
</dbReference>
<dbReference type="EMBL" id="BAABME010023217">
    <property type="protein sequence ID" value="GAA0167571.1"/>
    <property type="molecule type" value="Genomic_DNA"/>
</dbReference>
<dbReference type="SUPFAM" id="SSF53098">
    <property type="entry name" value="Ribonuclease H-like"/>
    <property type="match status" value="1"/>
</dbReference>
<feature type="compositionally biased region" description="Low complexity" evidence="1">
    <location>
        <begin position="167"/>
        <end position="182"/>
    </location>
</feature>
<dbReference type="GO" id="GO:0003676">
    <property type="term" value="F:nucleic acid binding"/>
    <property type="evidence" value="ECO:0007669"/>
    <property type="project" value="InterPro"/>
</dbReference>
<dbReference type="PANTHER" id="PTHR42648">
    <property type="entry name" value="TRANSPOSASE, PUTATIVE-RELATED"/>
    <property type="match status" value="1"/>
</dbReference>
<dbReference type="InterPro" id="IPR012337">
    <property type="entry name" value="RNaseH-like_sf"/>
</dbReference>
<evidence type="ECO:0000313" key="2">
    <source>
        <dbReference type="EMBL" id="GAA0167571.1"/>
    </source>
</evidence>
<evidence type="ECO:0008006" key="4">
    <source>
        <dbReference type="Google" id="ProtNLM"/>
    </source>
</evidence>
<feature type="compositionally biased region" description="Pro residues" evidence="1">
    <location>
        <begin position="130"/>
        <end position="148"/>
    </location>
</feature>
<sequence length="318" mass="35368">MHVWHHRLGHPHDRGDSSVQITYSESFQSILHFFNEIGIQHRVSCPHSHEQMGCVERRHRHIVDKGLTLLAHAHLDLSFWHYAFETSVFLINRLPTPVNQVVSHEVCTREVPILSGPVVVATSSLSVPSLPSPGPNPMPKLILPPQPTQPRHSSPIASRPFPISHTSVPSPQLSPSSPLPQVGMSPPSMSCLAPCPTSCTQPPISSISRTTTGRHTMSLRPPPRPNFKKCVTHPHSLSIVKTESEPTCFTQANKCPLWLQAMGDEINAMLRTHTWSLVPSNSTMNIVGCRWIFRLKRDASGNVTRRRARLVSKGNHQV</sequence>
<evidence type="ECO:0000256" key="1">
    <source>
        <dbReference type="SAM" id="MobiDB-lite"/>
    </source>
</evidence>
<name>A0AAV3QX54_LITER</name>
<dbReference type="AlphaFoldDB" id="A0AAV3QX54"/>
<proteinExistence type="predicted"/>
<dbReference type="InterPro" id="IPR036397">
    <property type="entry name" value="RNaseH_sf"/>
</dbReference>
<feature type="region of interest" description="Disordered" evidence="1">
    <location>
        <begin position="126"/>
        <end position="185"/>
    </location>
</feature>
<dbReference type="Proteomes" id="UP001454036">
    <property type="component" value="Unassembled WGS sequence"/>
</dbReference>